<proteinExistence type="predicted"/>
<gene>
    <name evidence="2" type="ORF">MEDL_63432</name>
</gene>
<keyword evidence="1" id="KW-0812">Transmembrane</keyword>
<evidence type="ECO:0000256" key="1">
    <source>
        <dbReference type="SAM" id="Phobius"/>
    </source>
</evidence>
<sequence>MHYIASPGVTNYSAHTKHQIDDSEQGSTVIGGLLGACSVIALVAGLIICKVRSIGVFKKPSKHLKQETSRIELSTATYQDSNYTTNKINATTTSNETYGLASNSTAVYAVVNKIKTPKTSNEIYTDAAYGQYDHLHDIQNRKMCQQENVYHSHRLPQNEEDQTYDSSDFGVGKCNGGESLYDQSFTVVEEEYSYSTNKNHDNTNDMSLYDKSS</sequence>
<protein>
    <submittedName>
        <fullName evidence="2">Uncharacterized protein</fullName>
    </submittedName>
</protein>
<organism evidence="2 3">
    <name type="scientific">Mytilus edulis</name>
    <name type="common">Blue mussel</name>
    <dbReference type="NCBI Taxonomy" id="6550"/>
    <lineage>
        <taxon>Eukaryota</taxon>
        <taxon>Metazoa</taxon>
        <taxon>Spiralia</taxon>
        <taxon>Lophotrochozoa</taxon>
        <taxon>Mollusca</taxon>
        <taxon>Bivalvia</taxon>
        <taxon>Autobranchia</taxon>
        <taxon>Pteriomorphia</taxon>
        <taxon>Mytilida</taxon>
        <taxon>Mytiloidea</taxon>
        <taxon>Mytilidae</taxon>
        <taxon>Mytilinae</taxon>
        <taxon>Mytilus</taxon>
    </lineage>
</organism>
<evidence type="ECO:0000313" key="2">
    <source>
        <dbReference type="EMBL" id="CAG2251809.1"/>
    </source>
</evidence>
<feature type="transmembrane region" description="Helical" evidence="1">
    <location>
        <begin position="29"/>
        <end position="49"/>
    </location>
</feature>
<reference evidence="2" key="1">
    <citation type="submission" date="2021-03" db="EMBL/GenBank/DDBJ databases">
        <authorList>
            <person name="Bekaert M."/>
        </authorList>
    </citation>
    <scope>NUCLEOTIDE SEQUENCE</scope>
</reference>
<dbReference type="EMBL" id="CAJPWZ010003100">
    <property type="protein sequence ID" value="CAG2251809.1"/>
    <property type="molecule type" value="Genomic_DNA"/>
</dbReference>
<comment type="caution">
    <text evidence="2">The sequence shown here is derived from an EMBL/GenBank/DDBJ whole genome shotgun (WGS) entry which is preliminary data.</text>
</comment>
<name>A0A8S3VAB2_MYTED</name>
<keyword evidence="1" id="KW-0472">Membrane</keyword>
<keyword evidence="3" id="KW-1185">Reference proteome</keyword>
<dbReference type="OrthoDB" id="6187037at2759"/>
<evidence type="ECO:0000313" key="3">
    <source>
        <dbReference type="Proteomes" id="UP000683360"/>
    </source>
</evidence>
<keyword evidence="1" id="KW-1133">Transmembrane helix</keyword>
<accession>A0A8S3VAB2</accession>
<dbReference type="Proteomes" id="UP000683360">
    <property type="component" value="Unassembled WGS sequence"/>
</dbReference>
<dbReference type="AlphaFoldDB" id="A0A8S3VAB2"/>